<evidence type="ECO:0000256" key="9">
    <source>
        <dbReference type="PROSITE-ProRule" id="PRU00703"/>
    </source>
</evidence>
<dbReference type="GO" id="GO:0005886">
    <property type="term" value="C:plasma membrane"/>
    <property type="evidence" value="ECO:0007669"/>
    <property type="project" value="UniProtKB-SubCell"/>
</dbReference>
<evidence type="ECO:0000313" key="14">
    <source>
        <dbReference type="EMBL" id="HIX45728.1"/>
    </source>
</evidence>
<evidence type="ECO:0000256" key="8">
    <source>
        <dbReference type="ARBA" id="ARBA00023136"/>
    </source>
</evidence>
<sequence length="440" mass="49745">MDPDSYLLSQIFCAFSIDAPLGGVVVALVLALFLLFVIGFVSASEMSLFSLASSDLQSLDETSPQDKFIKTLLETPDRLLATVHVVNGLASIAVAILISFSLTELFSPDMAIVWSFVGVVVALSVILLLCGEILPKYWAYKDVLQWARFSSRMLYALMRAFAWLTKFMVASPAKFNKQFIRRNANLSVDELSQALELTRVEAHDEKEMLEGIIRFGDKTVSEIMTARIDITDVEIHVSFKELLDVVIESGYSRLPVYDTGEDNMKGIIYSKDLLPYRNESADFEWQKLMRRAYFVPEAKMIDDLLEEFRTKKIHMAIVVDEFGGTSGIVTMEDILEEIVGDINDEYDDDKKQYVKLPDGSFIFDAKILLNDFYKVTGLDEKYFADKIGDSETLAGLILGIKEDFPREKEHIRYAGCDFLILEVDKRRIAKVKLSIIPDEA</sequence>
<feature type="transmembrane region" description="Helical" evidence="11">
    <location>
        <begin position="154"/>
        <end position="173"/>
    </location>
</feature>
<dbReference type="FunFam" id="3.10.580.10:FF:000002">
    <property type="entry name" value="Magnesium/cobalt efflux protein CorC"/>
    <property type="match status" value="1"/>
</dbReference>
<dbReference type="PROSITE" id="PS51846">
    <property type="entry name" value="CNNM"/>
    <property type="match status" value="1"/>
</dbReference>
<dbReference type="InterPro" id="IPR046342">
    <property type="entry name" value="CBS_dom_sf"/>
</dbReference>
<dbReference type="InterPro" id="IPR044751">
    <property type="entry name" value="Ion_transp-like_CBS"/>
</dbReference>
<dbReference type="SMART" id="SM01091">
    <property type="entry name" value="CorC_HlyC"/>
    <property type="match status" value="1"/>
</dbReference>
<dbReference type="InterPro" id="IPR000644">
    <property type="entry name" value="CBS_dom"/>
</dbReference>
<name>A0A9D2AQ29_9BACT</name>
<dbReference type="SMART" id="SM00116">
    <property type="entry name" value="CBS"/>
    <property type="match status" value="2"/>
</dbReference>
<dbReference type="PANTHER" id="PTHR22777">
    <property type="entry name" value="HEMOLYSIN-RELATED"/>
    <property type="match status" value="1"/>
</dbReference>
<dbReference type="Pfam" id="PF03471">
    <property type="entry name" value="CorC_HlyC"/>
    <property type="match status" value="1"/>
</dbReference>
<organism evidence="14 15">
    <name type="scientific">Candidatus Barnesiella excrementipullorum</name>
    <dbReference type="NCBI Taxonomy" id="2838479"/>
    <lineage>
        <taxon>Bacteria</taxon>
        <taxon>Pseudomonadati</taxon>
        <taxon>Bacteroidota</taxon>
        <taxon>Bacteroidia</taxon>
        <taxon>Bacteroidales</taxon>
        <taxon>Barnesiellaceae</taxon>
        <taxon>Barnesiella</taxon>
    </lineage>
</organism>
<dbReference type="InterPro" id="IPR016169">
    <property type="entry name" value="FAD-bd_PCMH_sub2"/>
</dbReference>
<dbReference type="Pfam" id="PF01595">
    <property type="entry name" value="CNNM"/>
    <property type="match status" value="1"/>
</dbReference>
<protein>
    <submittedName>
        <fullName evidence="14">Gliding motility-associated protein GldE</fullName>
    </submittedName>
</protein>
<feature type="domain" description="CBS" evidence="12">
    <location>
        <begin position="224"/>
        <end position="283"/>
    </location>
</feature>
<evidence type="ECO:0000256" key="10">
    <source>
        <dbReference type="PROSITE-ProRule" id="PRU01193"/>
    </source>
</evidence>
<evidence type="ECO:0000256" key="11">
    <source>
        <dbReference type="SAM" id="Phobius"/>
    </source>
</evidence>
<evidence type="ECO:0000259" key="13">
    <source>
        <dbReference type="PROSITE" id="PS51846"/>
    </source>
</evidence>
<feature type="transmembrane region" description="Helical" evidence="11">
    <location>
        <begin position="112"/>
        <end position="134"/>
    </location>
</feature>
<keyword evidence="8 10" id="KW-0472">Membrane</keyword>
<dbReference type="InterPro" id="IPR036318">
    <property type="entry name" value="FAD-bd_PCMH-like_sf"/>
</dbReference>
<gene>
    <name evidence="14" type="primary">gldE</name>
    <name evidence="14" type="ORF">H9982_05865</name>
</gene>
<evidence type="ECO:0000256" key="1">
    <source>
        <dbReference type="ARBA" id="ARBA00004651"/>
    </source>
</evidence>
<dbReference type="SUPFAM" id="SSF54631">
    <property type="entry name" value="CBS-domain pair"/>
    <property type="match status" value="1"/>
</dbReference>
<dbReference type="InterPro" id="IPR005170">
    <property type="entry name" value="Transptr-assoc_dom"/>
</dbReference>
<keyword evidence="3" id="KW-1003">Cell membrane</keyword>
<dbReference type="GO" id="GO:0050660">
    <property type="term" value="F:flavin adenine dinucleotide binding"/>
    <property type="evidence" value="ECO:0007669"/>
    <property type="project" value="InterPro"/>
</dbReference>
<keyword evidence="6 10" id="KW-1133">Transmembrane helix</keyword>
<dbReference type="Proteomes" id="UP000824246">
    <property type="component" value="Unassembled WGS sequence"/>
</dbReference>
<dbReference type="NCBIfam" id="TIGR03520">
    <property type="entry name" value="GldE"/>
    <property type="match status" value="1"/>
</dbReference>
<dbReference type="PROSITE" id="PS51371">
    <property type="entry name" value="CBS"/>
    <property type="match status" value="2"/>
</dbReference>
<feature type="transmembrane region" description="Helical" evidence="11">
    <location>
        <begin position="79"/>
        <end position="100"/>
    </location>
</feature>
<evidence type="ECO:0000256" key="5">
    <source>
        <dbReference type="ARBA" id="ARBA00022737"/>
    </source>
</evidence>
<evidence type="ECO:0000256" key="4">
    <source>
        <dbReference type="ARBA" id="ARBA00022692"/>
    </source>
</evidence>
<reference evidence="14" key="1">
    <citation type="journal article" date="2021" name="PeerJ">
        <title>Extensive microbial diversity within the chicken gut microbiome revealed by metagenomics and culture.</title>
        <authorList>
            <person name="Gilroy R."/>
            <person name="Ravi A."/>
            <person name="Getino M."/>
            <person name="Pursley I."/>
            <person name="Horton D.L."/>
            <person name="Alikhan N.F."/>
            <person name="Baker D."/>
            <person name="Gharbi K."/>
            <person name="Hall N."/>
            <person name="Watson M."/>
            <person name="Adriaenssens E.M."/>
            <person name="Foster-Nyarko E."/>
            <person name="Jarju S."/>
            <person name="Secka A."/>
            <person name="Antonio M."/>
            <person name="Oren A."/>
            <person name="Chaudhuri R.R."/>
            <person name="La Ragione R."/>
            <person name="Hildebrand F."/>
            <person name="Pallen M.J."/>
        </authorList>
    </citation>
    <scope>NUCLEOTIDE SEQUENCE</scope>
    <source>
        <strain evidence="14">ChiHjej12B11-16260</strain>
    </source>
</reference>
<feature type="transmembrane region" description="Helical" evidence="11">
    <location>
        <begin position="20"/>
        <end position="41"/>
    </location>
</feature>
<evidence type="ECO:0000256" key="7">
    <source>
        <dbReference type="ARBA" id="ARBA00023122"/>
    </source>
</evidence>
<dbReference type="CDD" id="cd04590">
    <property type="entry name" value="CBS_pair_CorC_HlyC_assoc"/>
    <property type="match status" value="1"/>
</dbReference>
<dbReference type="InterPro" id="IPR002550">
    <property type="entry name" value="CNNM"/>
</dbReference>
<feature type="domain" description="CNNM transmembrane" evidence="13">
    <location>
        <begin position="20"/>
        <end position="213"/>
    </location>
</feature>
<keyword evidence="4 10" id="KW-0812">Transmembrane</keyword>
<dbReference type="PANTHER" id="PTHR22777:SF32">
    <property type="entry name" value="UPF0053 INNER MEMBRANE PROTEIN YFJD"/>
    <property type="match status" value="1"/>
</dbReference>
<evidence type="ECO:0000313" key="15">
    <source>
        <dbReference type="Proteomes" id="UP000824246"/>
    </source>
</evidence>
<dbReference type="Pfam" id="PF00571">
    <property type="entry name" value="CBS"/>
    <property type="match status" value="2"/>
</dbReference>
<keyword evidence="5" id="KW-0677">Repeat</keyword>
<proteinExistence type="inferred from homology"/>
<comment type="subcellular location">
    <subcellularLocation>
        <location evidence="1">Cell membrane</location>
        <topology evidence="1">Multi-pass membrane protein</topology>
    </subcellularLocation>
</comment>
<evidence type="ECO:0000256" key="6">
    <source>
        <dbReference type="ARBA" id="ARBA00022989"/>
    </source>
</evidence>
<reference evidence="14" key="2">
    <citation type="submission" date="2021-04" db="EMBL/GenBank/DDBJ databases">
        <authorList>
            <person name="Gilroy R."/>
        </authorList>
    </citation>
    <scope>NUCLEOTIDE SEQUENCE</scope>
    <source>
        <strain evidence="14">ChiHjej12B11-16260</strain>
    </source>
</reference>
<comment type="caution">
    <text evidence="14">The sequence shown here is derived from an EMBL/GenBank/DDBJ whole genome shotgun (WGS) entry which is preliminary data.</text>
</comment>
<evidence type="ECO:0000256" key="3">
    <source>
        <dbReference type="ARBA" id="ARBA00022475"/>
    </source>
</evidence>
<accession>A0A9D2AQ29</accession>
<dbReference type="AlphaFoldDB" id="A0A9D2AQ29"/>
<dbReference type="EMBL" id="DXFB01000151">
    <property type="protein sequence ID" value="HIX45728.1"/>
    <property type="molecule type" value="Genomic_DNA"/>
</dbReference>
<dbReference type="InterPro" id="IPR019862">
    <property type="entry name" value="Motility-assoc_prot_GldE"/>
</dbReference>
<dbReference type="Gene3D" id="3.10.580.10">
    <property type="entry name" value="CBS-domain"/>
    <property type="match status" value="1"/>
</dbReference>
<dbReference type="Gene3D" id="3.30.465.10">
    <property type="match status" value="1"/>
</dbReference>
<dbReference type="SUPFAM" id="SSF56176">
    <property type="entry name" value="FAD-binding/transporter-associated domain-like"/>
    <property type="match status" value="1"/>
</dbReference>
<evidence type="ECO:0000259" key="12">
    <source>
        <dbReference type="PROSITE" id="PS51371"/>
    </source>
</evidence>
<feature type="domain" description="CBS" evidence="12">
    <location>
        <begin position="288"/>
        <end position="345"/>
    </location>
</feature>
<keyword evidence="7 9" id="KW-0129">CBS domain</keyword>
<comment type="similarity">
    <text evidence="2">Belongs to the UPF0053 family.</text>
</comment>
<evidence type="ECO:0000256" key="2">
    <source>
        <dbReference type="ARBA" id="ARBA00006337"/>
    </source>
</evidence>